<dbReference type="InterPro" id="IPR017946">
    <property type="entry name" value="PLC-like_Pdiesterase_TIM-brl"/>
</dbReference>
<dbReference type="Pfam" id="PF03009">
    <property type="entry name" value="GDPD"/>
    <property type="match status" value="1"/>
</dbReference>
<reference evidence="2" key="1">
    <citation type="submission" date="2020-05" db="EMBL/GenBank/DDBJ databases">
        <authorList>
            <person name="Chiriac C."/>
            <person name="Salcher M."/>
            <person name="Ghai R."/>
            <person name="Kavagutti S V."/>
        </authorList>
    </citation>
    <scope>NUCLEOTIDE SEQUENCE</scope>
</reference>
<accession>A0A6J6H6X5</accession>
<dbReference type="InterPro" id="IPR030395">
    <property type="entry name" value="GP_PDE_dom"/>
</dbReference>
<dbReference type="AlphaFoldDB" id="A0A6J6H6X5"/>
<dbReference type="EMBL" id="CAEZUU010000032">
    <property type="protein sequence ID" value="CAB4608490.1"/>
    <property type="molecule type" value="Genomic_DNA"/>
</dbReference>
<dbReference type="Gene3D" id="3.20.20.190">
    <property type="entry name" value="Phosphatidylinositol (PI) phosphodiesterase"/>
    <property type="match status" value="1"/>
</dbReference>
<dbReference type="SUPFAM" id="SSF51695">
    <property type="entry name" value="PLC-like phosphodiesterases"/>
    <property type="match status" value="1"/>
</dbReference>
<evidence type="ECO:0000313" key="2">
    <source>
        <dbReference type="EMBL" id="CAB4608490.1"/>
    </source>
</evidence>
<dbReference type="GO" id="GO:0008081">
    <property type="term" value="F:phosphoric diester hydrolase activity"/>
    <property type="evidence" value="ECO:0007669"/>
    <property type="project" value="InterPro"/>
</dbReference>
<sequence length="98" mass="10688">MRTSAGSWRVLGLWLSSALGATPLFSLLSHGVDALQIPVSKFGLRFDSKRFIHKALANKLEVHFWTINDVAQVRKLKALGATGVVTDNCDIVIAALKK</sequence>
<gene>
    <name evidence="2" type="ORF">UFOPK1857_00259</name>
</gene>
<feature type="domain" description="GP-PDE" evidence="1">
    <location>
        <begin position="35"/>
        <end position="90"/>
    </location>
</feature>
<organism evidence="2">
    <name type="scientific">freshwater metagenome</name>
    <dbReference type="NCBI Taxonomy" id="449393"/>
    <lineage>
        <taxon>unclassified sequences</taxon>
        <taxon>metagenomes</taxon>
        <taxon>ecological metagenomes</taxon>
    </lineage>
</organism>
<name>A0A6J6H6X5_9ZZZZ</name>
<evidence type="ECO:0000259" key="1">
    <source>
        <dbReference type="Pfam" id="PF03009"/>
    </source>
</evidence>
<protein>
    <submittedName>
        <fullName evidence="2">Unannotated protein</fullName>
    </submittedName>
</protein>
<dbReference type="GO" id="GO:0006629">
    <property type="term" value="P:lipid metabolic process"/>
    <property type="evidence" value="ECO:0007669"/>
    <property type="project" value="InterPro"/>
</dbReference>
<proteinExistence type="predicted"/>